<dbReference type="Pfam" id="PF11822">
    <property type="entry name" value="BTB_SANBR"/>
    <property type="match status" value="1"/>
</dbReference>
<feature type="region of interest" description="Disordered" evidence="1">
    <location>
        <begin position="1"/>
        <end position="20"/>
    </location>
</feature>
<dbReference type="PANTHER" id="PTHR20946:SF0">
    <property type="entry name" value="SANT AND BTB DOMAIN REGULATOR OF CLASS SWITCH RECOMBINATION"/>
    <property type="match status" value="1"/>
</dbReference>
<feature type="compositionally biased region" description="Low complexity" evidence="1">
    <location>
        <begin position="289"/>
        <end position="305"/>
    </location>
</feature>
<proteinExistence type="predicted"/>
<feature type="domain" description="SANT and BTB" evidence="2">
    <location>
        <begin position="26"/>
        <end position="126"/>
    </location>
</feature>
<gene>
    <name evidence="3" type="ORF">D915_006023</name>
</gene>
<dbReference type="Proteomes" id="UP000230066">
    <property type="component" value="Unassembled WGS sequence"/>
</dbReference>
<accession>A0A4E0S0B0</accession>
<evidence type="ECO:0000259" key="2">
    <source>
        <dbReference type="Pfam" id="PF11822"/>
    </source>
</evidence>
<dbReference type="InterPro" id="IPR021777">
    <property type="entry name" value="SANBR_BTB"/>
</dbReference>
<dbReference type="Gene3D" id="3.30.710.10">
    <property type="entry name" value="Potassium Channel Kv1.1, Chain A"/>
    <property type="match status" value="1"/>
</dbReference>
<keyword evidence="4" id="KW-1185">Reference proteome</keyword>
<dbReference type="InterPro" id="IPR045902">
    <property type="entry name" value="SANBR-like"/>
</dbReference>
<sequence>MCDKGGDSNSEPLENETPLGKNSNTVIVHVQDETKGVQCDFSCDRELLVQEMGYFKEYLIQNGKFIQEVEILVHCDIKVFDWLMRYVKRRLEPKNYEECWLSVSNVLALLISSDFLKMEGLSQKCLVYFCEHINAIIASPCSLSCLNENLIRRIVDHVNVADMEKIKDRKDKIKSKLFFRKIEQLFDPEYTSPESPENASRLFQCSVCERILTQHTAMYAPCLPWRRVISRSGNLVPVHQPYVTFLDPLIRTGSSIRRSSSCVGSPVAHWDQSHTDEVVSFRSAVQQRTPSSLSTSLPSRMPSTSNLNSGRQSPAVDKFMPFSATDLLAQWYRELGNWRLVFWRLWATINLQNCTRCQRRFPIIELGDGCFYHSEKPILLEKHSTGTGTVAALGPMSTSQPPAGPVSPRTCKVWQRSKDDAGKSQKPVHREDRQNPFRSINSVELVYPCCGFRRLLFDPFEIPSGCHRNHHVIQENTNNDTDWVNRFTMQHRDLIGSWAPRRSFNPNNAPGLLAVGGYPLPKVDVEHLRLQEDLVRRMPVCLTLACLNQSEGKGDSSAPTINFQASTPLMNLL</sequence>
<feature type="region of interest" description="Disordered" evidence="1">
    <location>
        <begin position="289"/>
        <end position="312"/>
    </location>
</feature>
<organism evidence="3 4">
    <name type="scientific">Fasciola hepatica</name>
    <name type="common">Liver fluke</name>
    <dbReference type="NCBI Taxonomy" id="6192"/>
    <lineage>
        <taxon>Eukaryota</taxon>
        <taxon>Metazoa</taxon>
        <taxon>Spiralia</taxon>
        <taxon>Lophotrochozoa</taxon>
        <taxon>Platyhelminthes</taxon>
        <taxon>Trematoda</taxon>
        <taxon>Digenea</taxon>
        <taxon>Plagiorchiida</taxon>
        <taxon>Echinostomata</taxon>
        <taxon>Echinostomatoidea</taxon>
        <taxon>Fasciolidae</taxon>
        <taxon>Fasciola</taxon>
    </lineage>
</organism>
<name>A0A4E0S0B0_FASHE</name>
<dbReference type="InterPro" id="IPR011333">
    <property type="entry name" value="SKP1/BTB/POZ_sf"/>
</dbReference>
<dbReference type="CDD" id="cd14733">
    <property type="entry name" value="BACK"/>
    <property type="match status" value="1"/>
</dbReference>
<dbReference type="AlphaFoldDB" id="A0A4E0S0B0"/>
<evidence type="ECO:0000256" key="1">
    <source>
        <dbReference type="SAM" id="MobiDB-lite"/>
    </source>
</evidence>
<evidence type="ECO:0000313" key="3">
    <source>
        <dbReference type="EMBL" id="THD23400.1"/>
    </source>
</evidence>
<evidence type="ECO:0000313" key="4">
    <source>
        <dbReference type="Proteomes" id="UP000230066"/>
    </source>
</evidence>
<reference evidence="3" key="1">
    <citation type="submission" date="2019-03" db="EMBL/GenBank/DDBJ databases">
        <title>Improved annotation for the trematode Fasciola hepatica.</title>
        <authorList>
            <person name="Choi Y.-J."/>
            <person name="Martin J."/>
            <person name="Mitreva M."/>
        </authorList>
    </citation>
    <scope>NUCLEOTIDE SEQUENCE [LARGE SCALE GENOMIC DNA]</scope>
</reference>
<protein>
    <recommendedName>
        <fullName evidence="2">SANT and BTB domain-containing protein</fullName>
    </recommendedName>
</protein>
<feature type="region of interest" description="Disordered" evidence="1">
    <location>
        <begin position="415"/>
        <end position="434"/>
    </location>
</feature>
<dbReference type="PANTHER" id="PTHR20946">
    <property type="entry name" value="SANT AND BTB DOMAIN REGULATOR OF CLASS SWITCH RECOMBINATION"/>
    <property type="match status" value="1"/>
</dbReference>
<feature type="compositionally biased region" description="Basic and acidic residues" evidence="1">
    <location>
        <begin position="416"/>
        <end position="434"/>
    </location>
</feature>
<comment type="caution">
    <text evidence="3">The sequence shown here is derived from an EMBL/GenBank/DDBJ whole genome shotgun (WGS) entry which is preliminary data.</text>
</comment>
<dbReference type="EMBL" id="JXXN02002167">
    <property type="protein sequence ID" value="THD23400.1"/>
    <property type="molecule type" value="Genomic_DNA"/>
</dbReference>